<name>A0ABS4VU88_9PSEU</name>
<dbReference type="Proteomes" id="UP001519295">
    <property type="component" value="Unassembled WGS sequence"/>
</dbReference>
<dbReference type="InterPro" id="IPR036291">
    <property type="entry name" value="NAD(P)-bd_dom_sf"/>
</dbReference>
<accession>A0ABS4VU88</accession>
<evidence type="ECO:0000313" key="2">
    <source>
        <dbReference type="Proteomes" id="UP001519295"/>
    </source>
</evidence>
<dbReference type="PRINTS" id="PR00081">
    <property type="entry name" value="GDHRDH"/>
</dbReference>
<proteinExistence type="predicted"/>
<dbReference type="InterPro" id="IPR002347">
    <property type="entry name" value="SDR_fam"/>
</dbReference>
<reference evidence="1 2" key="1">
    <citation type="submission" date="2021-03" db="EMBL/GenBank/DDBJ databases">
        <title>Sequencing the genomes of 1000 actinobacteria strains.</title>
        <authorList>
            <person name="Klenk H.-P."/>
        </authorList>
    </citation>
    <scope>NUCLEOTIDE SEQUENCE [LARGE SCALE GENOMIC DNA]</scope>
    <source>
        <strain evidence="1 2">DSM 45256</strain>
    </source>
</reference>
<dbReference type="SUPFAM" id="SSF51735">
    <property type="entry name" value="NAD(P)-binding Rossmann-fold domains"/>
    <property type="match status" value="1"/>
</dbReference>
<protein>
    <submittedName>
        <fullName evidence="1">NAD(P)-dependent dehydrogenase (Short-subunit alcohol dehydrogenase family)</fullName>
    </submittedName>
</protein>
<organism evidence="1 2">
    <name type="scientific">Pseudonocardia parietis</name>
    <dbReference type="NCBI Taxonomy" id="570936"/>
    <lineage>
        <taxon>Bacteria</taxon>
        <taxon>Bacillati</taxon>
        <taxon>Actinomycetota</taxon>
        <taxon>Actinomycetes</taxon>
        <taxon>Pseudonocardiales</taxon>
        <taxon>Pseudonocardiaceae</taxon>
        <taxon>Pseudonocardia</taxon>
    </lineage>
</organism>
<sequence>MTWKVRSWSPGQLSATCSTPAGANRQHLVLLDPERFTEPRPAKGGVIGFTKALTIEYAGTGITANDVPPGFVDTP</sequence>
<evidence type="ECO:0000313" key="1">
    <source>
        <dbReference type="EMBL" id="MBP2367485.1"/>
    </source>
</evidence>
<keyword evidence="2" id="KW-1185">Reference proteome</keyword>
<dbReference type="EMBL" id="JAGINU010000001">
    <property type="protein sequence ID" value="MBP2367485.1"/>
    <property type="molecule type" value="Genomic_DNA"/>
</dbReference>
<dbReference type="Gene3D" id="3.40.50.720">
    <property type="entry name" value="NAD(P)-binding Rossmann-like Domain"/>
    <property type="match status" value="1"/>
</dbReference>
<gene>
    <name evidence="1" type="ORF">JOF36_003181</name>
</gene>
<comment type="caution">
    <text evidence="1">The sequence shown here is derived from an EMBL/GenBank/DDBJ whole genome shotgun (WGS) entry which is preliminary data.</text>
</comment>